<protein>
    <submittedName>
        <fullName evidence="1">Uncharacterized protein</fullName>
    </submittedName>
</protein>
<evidence type="ECO:0000313" key="2">
    <source>
        <dbReference type="Proteomes" id="UP001237642"/>
    </source>
</evidence>
<dbReference type="Proteomes" id="UP001237642">
    <property type="component" value="Unassembled WGS sequence"/>
</dbReference>
<dbReference type="AlphaFoldDB" id="A0AAD8I102"/>
<comment type="caution">
    <text evidence="1">The sequence shown here is derived from an EMBL/GenBank/DDBJ whole genome shotgun (WGS) entry which is preliminary data.</text>
</comment>
<reference evidence="1" key="1">
    <citation type="submission" date="2023-02" db="EMBL/GenBank/DDBJ databases">
        <title>Genome of toxic invasive species Heracleum sosnowskyi carries increased number of genes despite the absence of recent whole-genome duplications.</title>
        <authorList>
            <person name="Schelkunov M."/>
            <person name="Shtratnikova V."/>
            <person name="Makarenko M."/>
            <person name="Klepikova A."/>
            <person name="Omelchenko D."/>
            <person name="Novikova G."/>
            <person name="Obukhova E."/>
            <person name="Bogdanov V."/>
            <person name="Penin A."/>
            <person name="Logacheva M."/>
        </authorList>
    </citation>
    <scope>NUCLEOTIDE SEQUENCE</scope>
    <source>
        <strain evidence="1">Hsosn_3</strain>
        <tissue evidence="1">Leaf</tissue>
    </source>
</reference>
<name>A0AAD8I102_9APIA</name>
<sequence length="131" mass="15337">MQIWRKDIKRCHTRVKISYNVMSIKIETQRFEKICNAFYGVVEMTMDDNFKCQKVMDWVSKLKHHLQSDASVTVTENPISVGATPNHDPVNQVNEVEHPKILDHVIVRGKRRPPTNRKISDVEKVITKKRK</sequence>
<keyword evidence="2" id="KW-1185">Reference proteome</keyword>
<proteinExistence type="predicted"/>
<dbReference type="EMBL" id="JAUIZM010000007">
    <property type="protein sequence ID" value="KAK1375973.1"/>
    <property type="molecule type" value="Genomic_DNA"/>
</dbReference>
<evidence type="ECO:0000313" key="1">
    <source>
        <dbReference type="EMBL" id="KAK1375973.1"/>
    </source>
</evidence>
<organism evidence="1 2">
    <name type="scientific">Heracleum sosnowskyi</name>
    <dbReference type="NCBI Taxonomy" id="360622"/>
    <lineage>
        <taxon>Eukaryota</taxon>
        <taxon>Viridiplantae</taxon>
        <taxon>Streptophyta</taxon>
        <taxon>Embryophyta</taxon>
        <taxon>Tracheophyta</taxon>
        <taxon>Spermatophyta</taxon>
        <taxon>Magnoliopsida</taxon>
        <taxon>eudicotyledons</taxon>
        <taxon>Gunneridae</taxon>
        <taxon>Pentapetalae</taxon>
        <taxon>asterids</taxon>
        <taxon>campanulids</taxon>
        <taxon>Apiales</taxon>
        <taxon>Apiaceae</taxon>
        <taxon>Apioideae</taxon>
        <taxon>apioid superclade</taxon>
        <taxon>Tordylieae</taxon>
        <taxon>Tordyliinae</taxon>
        <taxon>Heracleum</taxon>
    </lineage>
</organism>
<accession>A0AAD8I102</accession>
<reference evidence="1" key="2">
    <citation type="submission" date="2023-05" db="EMBL/GenBank/DDBJ databases">
        <authorList>
            <person name="Schelkunov M.I."/>
        </authorList>
    </citation>
    <scope>NUCLEOTIDE SEQUENCE</scope>
    <source>
        <strain evidence="1">Hsosn_3</strain>
        <tissue evidence="1">Leaf</tissue>
    </source>
</reference>
<gene>
    <name evidence="1" type="ORF">POM88_032166</name>
</gene>